<dbReference type="EMBL" id="WSZM01000184">
    <property type="protein sequence ID" value="KAF4038994.1"/>
    <property type="molecule type" value="Genomic_DNA"/>
</dbReference>
<dbReference type="EMBL" id="JAACNO010001217">
    <property type="protein sequence ID" value="KAF4142069.1"/>
    <property type="molecule type" value="Genomic_DNA"/>
</dbReference>
<sequence length="77" mass="8123">MAATESFVAPLACSQPESHGKVKTFLTSSQFETHCKVRTPVKVAVNSVVGMLVKAVVASEVWADNTCLTVASARTAK</sequence>
<keyword evidence="3" id="KW-1185">Reference proteome</keyword>
<comment type="caution">
    <text evidence="1">The sequence shown here is derived from an EMBL/GenBank/DDBJ whole genome shotgun (WGS) entry which is preliminary data.</text>
</comment>
<gene>
    <name evidence="1" type="ORF">GN244_ATG08984</name>
    <name evidence="2" type="ORF">GN958_ATG08769</name>
</gene>
<reference evidence="1" key="1">
    <citation type="submission" date="2020-04" db="EMBL/GenBank/DDBJ databases">
        <title>Hybrid Assembly of Korean Phytophthora infestans isolates.</title>
        <authorList>
            <person name="Prokchorchik M."/>
            <person name="Lee Y."/>
            <person name="Seo J."/>
            <person name="Cho J.-H."/>
            <person name="Park Y.-E."/>
            <person name="Jang D.-C."/>
            <person name="Im J.-S."/>
            <person name="Choi J.-G."/>
            <person name="Park H.-J."/>
            <person name="Lee G.-B."/>
            <person name="Lee Y.-G."/>
            <person name="Hong S.-Y."/>
            <person name="Cho K."/>
            <person name="Sohn K.H."/>
        </authorList>
    </citation>
    <scope>NUCLEOTIDE SEQUENCE</scope>
    <source>
        <strain evidence="1">KR_1_A1</strain>
        <strain evidence="2">KR_2_A2</strain>
    </source>
</reference>
<evidence type="ECO:0000313" key="1">
    <source>
        <dbReference type="EMBL" id="KAF4038994.1"/>
    </source>
</evidence>
<proteinExistence type="predicted"/>
<name>A0A833SW47_PHYIN</name>
<dbReference type="Proteomes" id="UP000602510">
    <property type="component" value="Unassembled WGS sequence"/>
</dbReference>
<dbReference type="AlphaFoldDB" id="A0A833SW47"/>
<organism evidence="1 3">
    <name type="scientific">Phytophthora infestans</name>
    <name type="common">Potato late blight agent</name>
    <name type="synonym">Botrytis infestans</name>
    <dbReference type="NCBI Taxonomy" id="4787"/>
    <lineage>
        <taxon>Eukaryota</taxon>
        <taxon>Sar</taxon>
        <taxon>Stramenopiles</taxon>
        <taxon>Oomycota</taxon>
        <taxon>Peronosporomycetes</taxon>
        <taxon>Peronosporales</taxon>
        <taxon>Peronosporaceae</taxon>
        <taxon>Phytophthora</taxon>
    </lineage>
</organism>
<dbReference type="Proteomes" id="UP000704712">
    <property type="component" value="Unassembled WGS sequence"/>
</dbReference>
<evidence type="ECO:0000313" key="2">
    <source>
        <dbReference type="EMBL" id="KAF4142069.1"/>
    </source>
</evidence>
<accession>A0A833SW47</accession>
<evidence type="ECO:0000313" key="3">
    <source>
        <dbReference type="Proteomes" id="UP000602510"/>
    </source>
</evidence>
<protein>
    <submittedName>
        <fullName evidence="1">Uncharacterized protein</fullName>
    </submittedName>
</protein>